<keyword evidence="2" id="KW-0496">Mitochondrion</keyword>
<proteinExistence type="predicted"/>
<evidence type="ECO:0000313" key="4">
    <source>
        <dbReference type="Proteomes" id="UP000241587"/>
    </source>
</evidence>
<dbReference type="OrthoDB" id="20734at2759"/>
<dbReference type="PANTHER" id="PTHR28133:SF1">
    <property type="entry name" value="REQUIRED FOR RESPIRATORY GROWTH PROTEIN 7, MITOCHONDRIAL"/>
    <property type="match status" value="1"/>
</dbReference>
<protein>
    <recommendedName>
        <fullName evidence="5">Required for respiratory growth protein 7, mitochondrial</fullName>
    </recommendedName>
</protein>
<dbReference type="Pfam" id="PF10356">
    <property type="entry name" value="RRG7"/>
    <property type="match status" value="1"/>
</dbReference>
<comment type="caution">
    <text evidence="3">The sequence shown here is derived from an EMBL/GenBank/DDBJ whole genome shotgun (WGS) entry which is preliminary data.</text>
</comment>
<accession>A0A2T4GDP5</accession>
<dbReference type="InterPro" id="IPR018828">
    <property type="entry name" value="RRG7"/>
</dbReference>
<sequence length="234" mass="25499">MSILFRGFQNASRRAVQPSKLAGAIVASRFISKTKRKTTKPSQLIYPEAANKDHSDLATFLSYVERTSLNKNSTVYRGTHYEYTVADTLSQYGFLLKRVGGHSDRGLDLLGIWTLPSTSQTSKVIIQCKAGARSLSPMYIRELKGALAKEMHSADVALGYVCCTREGEVAQLLWNLKAQEMGLEGLSVGVKYGGDKSQLVLIRGGEMLPLLEKVNIEKGNVVDVSVIAAEGGTL</sequence>
<dbReference type="PANTHER" id="PTHR28133">
    <property type="entry name" value="REQUIRED FOR RESPIRATORY GROWTH PROTEIN 7, MITOCHONDRIAL"/>
    <property type="match status" value="1"/>
</dbReference>
<organism evidence="3 4">
    <name type="scientific">Fusarium culmorum</name>
    <dbReference type="NCBI Taxonomy" id="5516"/>
    <lineage>
        <taxon>Eukaryota</taxon>
        <taxon>Fungi</taxon>
        <taxon>Dikarya</taxon>
        <taxon>Ascomycota</taxon>
        <taxon>Pezizomycotina</taxon>
        <taxon>Sordariomycetes</taxon>
        <taxon>Hypocreomycetidae</taxon>
        <taxon>Hypocreales</taxon>
        <taxon>Nectriaceae</taxon>
        <taxon>Fusarium</taxon>
    </lineage>
</organism>
<comment type="subcellular location">
    <subcellularLocation>
        <location evidence="1">Mitochondrion</location>
    </subcellularLocation>
</comment>
<name>A0A2T4GDP5_FUSCU</name>
<dbReference type="AlphaFoldDB" id="A0A2T4GDP5"/>
<gene>
    <name evidence="3" type="ORF">FCULG_00009942</name>
</gene>
<evidence type="ECO:0000256" key="2">
    <source>
        <dbReference type="ARBA" id="ARBA00023128"/>
    </source>
</evidence>
<evidence type="ECO:0008006" key="5">
    <source>
        <dbReference type="Google" id="ProtNLM"/>
    </source>
</evidence>
<dbReference type="GO" id="GO:0005739">
    <property type="term" value="C:mitochondrion"/>
    <property type="evidence" value="ECO:0007669"/>
    <property type="project" value="UniProtKB-SubCell"/>
</dbReference>
<evidence type="ECO:0000313" key="3">
    <source>
        <dbReference type="EMBL" id="PTD01651.1"/>
    </source>
</evidence>
<dbReference type="Proteomes" id="UP000241587">
    <property type="component" value="Unassembled WGS sequence"/>
</dbReference>
<reference evidence="3 4" key="1">
    <citation type="submission" date="2018-02" db="EMBL/GenBank/DDBJ databases">
        <title>Fusarium culmorum secondary metabolites in fungal-bacterial-plant interactions.</title>
        <authorList>
            <person name="Schmidt R."/>
        </authorList>
    </citation>
    <scope>NUCLEOTIDE SEQUENCE [LARGE SCALE GENOMIC DNA]</scope>
    <source>
        <strain evidence="3 4">PV</strain>
    </source>
</reference>
<evidence type="ECO:0000256" key="1">
    <source>
        <dbReference type="ARBA" id="ARBA00004173"/>
    </source>
</evidence>
<keyword evidence="4" id="KW-1185">Reference proteome</keyword>
<dbReference type="EMBL" id="PVEM01000028">
    <property type="protein sequence ID" value="PTD01651.1"/>
    <property type="molecule type" value="Genomic_DNA"/>
</dbReference>